<dbReference type="EMBL" id="WEGJ01000031">
    <property type="protein sequence ID" value="MQY15276.1"/>
    <property type="molecule type" value="Genomic_DNA"/>
</dbReference>
<comment type="caution">
    <text evidence="1">The sequence shown here is derived from an EMBL/GenBank/DDBJ whole genome shotgun (WGS) entry which is preliminary data.</text>
</comment>
<dbReference type="AlphaFoldDB" id="A0A7K0CP55"/>
<accession>A0A7K0CP55</accession>
<gene>
    <name evidence="1" type="ORF">SRB5_54550</name>
</gene>
<dbReference type="Gene3D" id="3.10.20.30">
    <property type="match status" value="1"/>
</dbReference>
<dbReference type="CDD" id="cd00565">
    <property type="entry name" value="Ubl_ThiS"/>
    <property type="match status" value="1"/>
</dbReference>
<dbReference type="InterPro" id="IPR012675">
    <property type="entry name" value="Beta-grasp_dom_sf"/>
</dbReference>
<evidence type="ECO:0008006" key="3">
    <source>
        <dbReference type="Google" id="ProtNLM"/>
    </source>
</evidence>
<dbReference type="PANTHER" id="PTHR34472:SF1">
    <property type="entry name" value="SULFUR CARRIER PROTEIN THIS"/>
    <property type="match status" value="1"/>
</dbReference>
<dbReference type="SUPFAM" id="SSF54285">
    <property type="entry name" value="MoaD/ThiS"/>
    <property type="match status" value="1"/>
</dbReference>
<evidence type="ECO:0000313" key="1">
    <source>
        <dbReference type="EMBL" id="MQY15276.1"/>
    </source>
</evidence>
<dbReference type="OrthoDB" id="163636at2"/>
<protein>
    <recommendedName>
        <fullName evidence="3">Thiamine biosynthesis protein ThiS</fullName>
    </recommendedName>
</protein>
<dbReference type="Pfam" id="PF02597">
    <property type="entry name" value="ThiS"/>
    <property type="match status" value="1"/>
</dbReference>
<keyword evidence="2" id="KW-1185">Reference proteome</keyword>
<dbReference type="NCBIfam" id="TIGR01683">
    <property type="entry name" value="thiS"/>
    <property type="match status" value="1"/>
</dbReference>
<dbReference type="PANTHER" id="PTHR34472">
    <property type="entry name" value="SULFUR CARRIER PROTEIN THIS"/>
    <property type="match status" value="1"/>
</dbReference>
<dbReference type="InterPro" id="IPR010035">
    <property type="entry name" value="Thi_S"/>
</dbReference>
<dbReference type="InterPro" id="IPR003749">
    <property type="entry name" value="ThiS/MoaD-like"/>
</dbReference>
<dbReference type="InterPro" id="IPR016155">
    <property type="entry name" value="Mopterin_synth/thiamin_S_b"/>
</dbReference>
<name>A0A7K0CP55_9ACTN</name>
<dbReference type="RefSeq" id="WP_153456110.1">
    <property type="nucleotide sequence ID" value="NZ_WEGJ01000031.1"/>
</dbReference>
<evidence type="ECO:0000313" key="2">
    <source>
        <dbReference type="Proteomes" id="UP000466345"/>
    </source>
</evidence>
<proteinExistence type="predicted"/>
<organism evidence="1 2">
    <name type="scientific">Streptomyces smaragdinus</name>
    <dbReference type="NCBI Taxonomy" id="2585196"/>
    <lineage>
        <taxon>Bacteria</taxon>
        <taxon>Bacillati</taxon>
        <taxon>Actinomycetota</taxon>
        <taxon>Actinomycetes</taxon>
        <taxon>Kitasatosporales</taxon>
        <taxon>Streptomycetaceae</taxon>
        <taxon>Streptomyces</taxon>
    </lineage>
</organism>
<reference evidence="1 2" key="1">
    <citation type="submission" date="2019-10" db="EMBL/GenBank/DDBJ databases">
        <title>Streptomyces smaragdinus sp. nov. and Streptomyces fabii sp. nov., isolated from the gut of fungus growing-termite Macrotermes natalensis.</title>
        <authorList>
            <person name="Schwitalla J."/>
            <person name="Benndorf R."/>
            <person name="Martin K."/>
            <person name="De Beer W."/>
            <person name="Kaster A.-K."/>
            <person name="Vollmers J."/>
            <person name="Poulsen M."/>
            <person name="Beemelmanns C."/>
        </authorList>
    </citation>
    <scope>NUCLEOTIDE SEQUENCE [LARGE SCALE GENOMIC DNA]</scope>
    <source>
        <strain evidence="1 2">RB5</strain>
    </source>
</reference>
<dbReference type="Proteomes" id="UP000466345">
    <property type="component" value="Unassembled WGS sequence"/>
</dbReference>
<sequence length="68" mass="6939">MSTIRVNGEPRELPPAGLTLDALVAALTTAPTGIAAAVNETVVPRTRWSATLLGDGDRVEVLTAVQGG</sequence>